<dbReference type="Gene3D" id="2.130.10.120">
    <property type="entry name" value="Prolyl oligopeptidase, N-terminal domain"/>
    <property type="match status" value="1"/>
</dbReference>
<dbReference type="InterPro" id="IPR051167">
    <property type="entry name" value="Prolyl_oligopep/macrocyclase"/>
</dbReference>
<keyword evidence="3" id="KW-0720">Serine protease</keyword>
<dbReference type="EMBL" id="CAADFC020000011">
    <property type="protein sequence ID" value="VIO70604.1"/>
    <property type="molecule type" value="Genomic_DNA"/>
</dbReference>
<evidence type="ECO:0000259" key="4">
    <source>
        <dbReference type="Pfam" id="PF00326"/>
    </source>
</evidence>
<evidence type="ECO:0000313" key="7">
    <source>
        <dbReference type="Proteomes" id="UP000328092"/>
    </source>
</evidence>
<dbReference type="GO" id="GO:0006508">
    <property type="term" value="P:proteolysis"/>
    <property type="evidence" value="ECO:0007669"/>
    <property type="project" value="UniProtKB-KW"/>
</dbReference>
<reference evidence="6" key="1">
    <citation type="submission" date="2019-02" db="EMBL/GenBank/DDBJ databases">
        <authorList>
            <person name="Pothier F.J."/>
        </authorList>
    </citation>
    <scope>NUCLEOTIDE SEQUENCE</scope>
    <source>
        <strain evidence="6">CI-1B</strain>
    </source>
</reference>
<dbReference type="Pfam" id="PF00326">
    <property type="entry name" value="Peptidase_S9"/>
    <property type="match status" value="1"/>
</dbReference>
<dbReference type="InterPro" id="IPR029058">
    <property type="entry name" value="AB_hydrolase_fold"/>
</dbReference>
<evidence type="ECO:0000256" key="2">
    <source>
        <dbReference type="ARBA" id="ARBA00022801"/>
    </source>
</evidence>
<dbReference type="Pfam" id="PF02897">
    <property type="entry name" value="Peptidase_S9_N"/>
    <property type="match status" value="1"/>
</dbReference>
<keyword evidence="1" id="KW-0645">Protease</keyword>
<sequence length="714" mass="79253">MNTSVLSAALLSIACFTSIGLSRERSPSQERKAAAAVTDDPFLWLEEIEGPGALAWVRAESEKTLGVLQSDPRYRVFYEQALSILQAKDRIPYVSLGRRGLENFWKDEDHVRGIWRRTTLESYRRQDPPWETILDVDALAVAENKNWIFHGASCLPPEERLCLISLSDGGKDAASIREFDREAKTFVADGFYLPEGKQSVSWLDRDTLLIARDWGEGSLTQAGYPFVVKELKRAQPLSEAREVFRGDPNDVRAVPLVLRDNEGHVHATGVIRAIGFFEHEYVLFRPDGLVKLNLPKKAAIVGLVSGRLLVKLDEEWSPSRDVSFSAGALISYDLAEWKADPLHAKASLVFKPGPRQALSGTSFTKNLLILTILDNVQSKAFVYKYDQEAWSETPIPLPEHTNVGVTAASDEADQAMFAVSSYLRPTSVWYFDAEIQKLEQLKTTPTAFDASKLVVEQFEATSRDGTSIPYSLVRPKNARFDGAIPTLLYGYGGFQVSLLPSYLGPVGRLWLEQGNAYVVANLRGGGEFGPQWHQAAQRATKQTTWDDFIAVAEDLIRRKIASPRRLGVIGGSQGGLLVGTAITQRPELFNAAIIQVPLFDMLRYPKLGAGASWIGEYGDPAFPEQRAWIEGYSPYQKLVPGKPYPAPLILTSTKDDRVHPAHGRKAAAKLAALSQPYFYYENIDGGHSAAANLIETARRLALEYTYASRRLCSE</sequence>
<organism evidence="6 7">
    <name type="scientific">Bradyrhizobium ivorense</name>
    <dbReference type="NCBI Taxonomy" id="2511166"/>
    <lineage>
        <taxon>Bacteria</taxon>
        <taxon>Pseudomonadati</taxon>
        <taxon>Pseudomonadota</taxon>
        <taxon>Alphaproteobacteria</taxon>
        <taxon>Hyphomicrobiales</taxon>
        <taxon>Nitrobacteraceae</taxon>
        <taxon>Bradyrhizobium</taxon>
    </lineage>
</organism>
<dbReference type="PRINTS" id="PR00862">
    <property type="entry name" value="PROLIGOPTASE"/>
</dbReference>
<keyword evidence="7" id="KW-1185">Reference proteome</keyword>
<evidence type="ECO:0000256" key="1">
    <source>
        <dbReference type="ARBA" id="ARBA00022670"/>
    </source>
</evidence>
<dbReference type="GO" id="GO:0004252">
    <property type="term" value="F:serine-type endopeptidase activity"/>
    <property type="evidence" value="ECO:0007669"/>
    <property type="project" value="UniProtKB-EC"/>
</dbReference>
<evidence type="ECO:0000259" key="5">
    <source>
        <dbReference type="Pfam" id="PF02897"/>
    </source>
</evidence>
<dbReference type="GO" id="GO:0005829">
    <property type="term" value="C:cytosol"/>
    <property type="evidence" value="ECO:0007669"/>
    <property type="project" value="TreeGrafter"/>
</dbReference>
<feature type="domain" description="Peptidase S9A N-terminal" evidence="5">
    <location>
        <begin position="29"/>
        <end position="443"/>
    </location>
</feature>
<protein>
    <submittedName>
        <fullName evidence="6">Prolyl endopeptidase</fullName>
        <ecNumber evidence="6">3.4.21.26</ecNumber>
    </submittedName>
</protein>
<dbReference type="InterPro" id="IPR001375">
    <property type="entry name" value="Peptidase_S9_cat"/>
</dbReference>
<dbReference type="SUPFAM" id="SSF53474">
    <property type="entry name" value="alpha/beta-Hydrolases"/>
    <property type="match status" value="1"/>
</dbReference>
<evidence type="ECO:0000256" key="3">
    <source>
        <dbReference type="ARBA" id="ARBA00022825"/>
    </source>
</evidence>
<dbReference type="EC" id="3.4.21.26" evidence="6"/>
<evidence type="ECO:0000313" key="6">
    <source>
        <dbReference type="EMBL" id="VIO70604.1"/>
    </source>
</evidence>
<gene>
    <name evidence="6" type="ORF">CI1B_32580</name>
</gene>
<name>A0A508T9R8_9BRAD</name>
<dbReference type="InterPro" id="IPR023302">
    <property type="entry name" value="Pept_S9A_N"/>
</dbReference>
<keyword evidence="2 6" id="KW-0378">Hydrolase</keyword>
<dbReference type="InterPro" id="IPR002470">
    <property type="entry name" value="Peptidase_S9A"/>
</dbReference>
<dbReference type="Gene3D" id="3.40.50.1820">
    <property type="entry name" value="alpha/beta hydrolase"/>
    <property type="match status" value="1"/>
</dbReference>
<dbReference type="PANTHER" id="PTHR42881">
    <property type="entry name" value="PROLYL ENDOPEPTIDASE"/>
    <property type="match status" value="1"/>
</dbReference>
<dbReference type="OrthoDB" id="9801421at2"/>
<accession>A0A508T9R8</accession>
<dbReference type="GO" id="GO:0070012">
    <property type="term" value="F:oligopeptidase activity"/>
    <property type="evidence" value="ECO:0007669"/>
    <property type="project" value="TreeGrafter"/>
</dbReference>
<dbReference type="AlphaFoldDB" id="A0A508T9R8"/>
<comment type="caution">
    <text evidence="6">The sequence shown here is derived from an EMBL/GenBank/DDBJ whole genome shotgun (WGS) entry which is preliminary data.</text>
</comment>
<feature type="domain" description="Peptidase S9 prolyl oligopeptidase catalytic" evidence="4">
    <location>
        <begin position="510"/>
        <end position="708"/>
    </location>
</feature>
<dbReference type="SUPFAM" id="SSF50993">
    <property type="entry name" value="Peptidase/esterase 'gauge' domain"/>
    <property type="match status" value="1"/>
</dbReference>
<dbReference type="Proteomes" id="UP000328092">
    <property type="component" value="Unassembled WGS sequence"/>
</dbReference>
<dbReference type="RefSeq" id="WP_139860382.1">
    <property type="nucleotide sequence ID" value="NZ_CAADFC020000011.1"/>
</dbReference>
<dbReference type="PANTHER" id="PTHR42881:SF13">
    <property type="entry name" value="PROLYL ENDOPEPTIDASE"/>
    <property type="match status" value="1"/>
</dbReference>
<proteinExistence type="predicted"/>